<evidence type="ECO:0000256" key="1">
    <source>
        <dbReference type="ARBA" id="ARBA00004496"/>
    </source>
</evidence>
<keyword evidence="8" id="KW-0949">S-adenosyl-L-methionine</keyword>
<protein>
    <recommendedName>
        <fullName evidence="4">Protein-L-isoaspartate O-methyltransferase</fullName>
        <ecNumber evidence="3">2.1.1.77</ecNumber>
    </recommendedName>
    <alternativeName>
        <fullName evidence="11">L-isoaspartyl protein carboxyl methyltransferase</fullName>
    </alternativeName>
    <alternativeName>
        <fullName evidence="9">Protein L-isoaspartyl methyltransferase</fullName>
    </alternativeName>
    <alternativeName>
        <fullName evidence="10">Protein-beta-aspartate methyltransferase</fullName>
    </alternativeName>
</protein>
<dbReference type="CDD" id="cd02440">
    <property type="entry name" value="AdoMet_MTases"/>
    <property type="match status" value="1"/>
</dbReference>
<evidence type="ECO:0000256" key="2">
    <source>
        <dbReference type="ARBA" id="ARBA00005369"/>
    </source>
</evidence>
<evidence type="ECO:0000256" key="11">
    <source>
        <dbReference type="ARBA" id="ARBA00031350"/>
    </source>
</evidence>
<evidence type="ECO:0000256" key="7">
    <source>
        <dbReference type="ARBA" id="ARBA00022679"/>
    </source>
</evidence>
<accession>A0ABT3Z5M1</accession>
<dbReference type="PANTHER" id="PTHR11579">
    <property type="entry name" value="PROTEIN-L-ISOASPARTATE O-METHYLTRANSFERASE"/>
    <property type="match status" value="1"/>
</dbReference>
<dbReference type="PANTHER" id="PTHR11579:SF0">
    <property type="entry name" value="PROTEIN-L-ISOASPARTATE(D-ASPARTATE) O-METHYLTRANSFERASE"/>
    <property type="match status" value="1"/>
</dbReference>
<evidence type="ECO:0000256" key="10">
    <source>
        <dbReference type="ARBA" id="ARBA00031323"/>
    </source>
</evidence>
<comment type="similarity">
    <text evidence="2">Belongs to the methyltransferase superfamily. L-isoaspartyl/D-aspartyl protein methyltransferase family.</text>
</comment>
<comment type="subcellular location">
    <subcellularLocation>
        <location evidence="1">Cytoplasm</location>
    </subcellularLocation>
</comment>
<keyword evidence="6 12" id="KW-0489">Methyltransferase</keyword>
<dbReference type="RefSeq" id="WP_267652695.1">
    <property type="nucleotide sequence ID" value="NZ_JAOVZR010000001.1"/>
</dbReference>
<evidence type="ECO:0000313" key="13">
    <source>
        <dbReference type="Proteomes" id="UP001073227"/>
    </source>
</evidence>
<proteinExistence type="inferred from homology"/>
<dbReference type="Gene3D" id="3.40.50.150">
    <property type="entry name" value="Vaccinia Virus protein VP39"/>
    <property type="match status" value="1"/>
</dbReference>
<dbReference type="Proteomes" id="UP001073227">
    <property type="component" value="Unassembled WGS sequence"/>
</dbReference>
<dbReference type="GO" id="GO:0032259">
    <property type="term" value="P:methylation"/>
    <property type="evidence" value="ECO:0007669"/>
    <property type="project" value="UniProtKB-KW"/>
</dbReference>
<keyword evidence="13" id="KW-1185">Reference proteome</keyword>
<dbReference type="InterPro" id="IPR029063">
    <property type="entry name" value="SAM-dependent_MTases_sf"/>
</dbReference>
<evidence type="ECO:0000256" key="3">
    <source>
        <dbReference type="ARBA" id="ARBA00011890"/>
    </source>
</evidence>
<dbReference type="EMBL" id="JAOVZR010000001">
    <property type="protein sequence ID" value="MCY0147075.1"/>
    <property type="molecule type" value="Genomic_DNA"/>
</dbReference>
<organism evidence="12 13">
    <name type="scientific">Hoeflea algicola</name>
    <dbReference type="NCBI Taxonomy" id="2983763"/>
    <lineage>
        <taxon>Bacteria</taxon>
        <taxon>Pseudomonadati</taxon>
        <taxon>Pseudomonadota</taxon>
        <taxon>Alphaproteobacteria</taxon>
        <taxon>Hyphomicrobiales</taxon>
        <taxon>Rhizobiaceae</taxon>
        <taxon>Hoeflea</taxon>
    </lineage>
</organism>
<evidence type="ECO:0000256" key="8">
    <source>
        <dbReference type="ARBA" id="ARBA00022691"/>
    </source>
</evidence>
<keyword evidence="5" id="KW-0963">Cytoplasm</keyword>
<gene>
    <name evidence="12" type="ORF">OEG84_04925</name>
</gene>
<reference evidence="12" key="1">
    <citation type="submission" date="2022-10" db="EMBL/GenBank/DDBJ databases">
        <title>Hoeflea sp. G2-23, isolated from marine algae.</title>
        <authorList>
            <person name="Kristyanto S."/>
            <person name="Kim J.M."/>
            <person name="Jeon C.O."/>
        </authorList>
    </citation>
    <scope>NUCLEOTIDE SEQUENCE</scope>
    <source>
        <strain evidence="12">G2-23</strain>
    </source>
</reference>
<dbReference type="SUPFAM" id="SSF53335">
    <property type="entry name" value="S-adenosyl-L-methionine-dependent methyltransferases"/>
    <property type="match status" value="1"/>
</dbReference>
<evidence type="ECO:0000313" key="12">
    <source>
        <dbReference type="EMBL" id="MCY0147075.1"/>
    </source>
</evidence>
<dbReference type="NCBIfam" id="NF001453">
    <property type="entry name" value="PRK00312.1"/>
    <property type="match status" value="1"/>
</dbReference>
<comment type="caution">
    <text evidence="12">The sequence shown here is derived from an EMBL/GenBank/DDBJ whole genome shotgun (WGS) entry which is preliminary data.</text>
</comment>
<dbReference type="InterPro" id="IPR000682">
    <property type="entry name" value="PCMT"/>
</dbReference>
<name>A0ABT3Z5M1_9HYPH</name>
<evidence type="ECO:0000256" key="6">
    <source>
        <dbReference type="ARBA" id="ARBA00022603"/>
    </source>
</evidence>
<evidence type="ECO:0000256" key="5">
    <source>
        <dbReference type="ARBA" id="ARBA00022490"/>
    </source>
</evidence>
<dbReference type="Pfam" id="PF01135">
    <property type="entry name" value="PCMT"/>
    <property type="match status" value="1"/>
</dbReference>
<dbReference type="GO" id="GO:0004719">
    <property type="term" value="F:protein-L-isoaspartate (D-aspartate) O-methyltransferase activity"/>
    <property type="evidence" value="ECO:0007669"/>
    <property type="project" value="UniProtKB-EC"/>
</dbReference>
<evidence type="ECO:0000256" key="9">
    <source>
        <dbReference type="ARBA" id="ARBA00030757"/>
    </source>
</evidence>
<sequence length="218" mass="23597">MNVRLLEKEGFAGLFLRLRAEGLADKELLTAFEQTPRTLFLSAAYSDAAYHDRLLPIDCGGFAESARLVAKCLSALAIEPGQRLLDIGTGSGFLAAVAGRMVERVVTIDRYKTLIQLAQQRFSHLGLGNVMARQADGLKGVSGEGSFDRIIATCAFDAMPRQFVDQLASGGIMLAPIVSEDGQAARMARLTKIGSRFEREDLFEVPYRAFIPGIAAAL</sequence>
<evidence type="ECO:0000256" key="4">
    <source>
        <dbReference type="ARBA" id="ARBA00013346"/>
    </source>
</evidence>
<keyword evidence="7 12" id="KW-0808">Transferase</keyword>
<dbReference type="EC" id="2.1.1.77" evidence="3"/>